<dbReference type="AlphaFoldDB" id="T0HIC7"/>
<proteinExistence type="predicted"/>
<reference evidence="3 4" key="1">
    <citation type="journal article" date="2013" name="Genome Announc.">
        <title>Draft Genome Sequence of Sphingobium lactosutens Strain DS20T, Isolated from a Hexachlorocyclohexane Dumpsite.</title>
        <authorList>
            <person name="Kumar R."/>
            <person name="Dwivedi V."/>
            <person name="Negi V."/>
            <person name="Khurana J.P."/>
            <person name="Lal R."/>
        </authorList>
    </citation>
    <scope>NUCLEOTIDE SEQUENCE [LARGE SCALE GENOMIC DNA]</scope>
    <source>
        <strain evidence="3 4">DS20</strain>
    </source>
</reference>
<evidence type="ECO:0000313" key="4">
    <source>
        <dbReference type="Proteomes" id="UP000015531"/>
    </source>
</evidence>
<sequence length="314" mass="32885">MGANREHDVLNDNGAVIRKAIEWQGAPMALATVISTWGSAPRPRGSHMLVHQDGRLEGSISGGCVETDVLQRAAEVIAGRPAHMHRYGVADGDAWEVGLPCGGEIAVLVQPISETGFPPHLFDLVSKANEAGRAVTLSTDLATGQTREGEAEGAFLNRYDPPRRLLIVGAVQIAQSLVPLAQAIGVTPIVIDPRGRFLTAERFPNAELDDRWPDEAIAAHHPGESTAVVTLSHDIKIDDPALIAALNAPTGYIAALGSRRSHAARLDRLTAEGFDADALARIDGPAGLDIGAIGPAEIALSITAGMIAGFNAGK</sequence>
<dbReference type="Pfam" id="PF13478">
    <property type="entry name" value="XdhC_C"/>
    <property type="match status" value="1"/>
</dbReference>
<dbReference type="PANTHER" id="PTHR30388">
    <property type="entry name" value="ALDEHYDE OXIDOREDUCTASE MOLYBDENUM COFACTOR ASSEMBLY PROTEIN"/>
    <property type="match status" value="1"/>
</dbReference>
<dbReference type="PANTHER" id="PTHR30388:SF4">
    <property type="entry name" value="MOLYBDENUM COFACTOR INSERTION CHAPERONE PAOD"/>
    <property type="match status" value="1"/>
</dbReference>
<dbReference type="PATRIC" id="fig|1331060.3.peg.4331"/>
<dbReference type="InterPro" id="IPR052698">
    <property type="entry name" value="MoCofactor_Util/Proc"/>
</dbReference>
<keyword evidence="4" id="KW-1185">Reference proteome</keyword>
<accession>T0HIC7</accession>
<comment type="caution">
    <text evidence="3">The sequence shown here is derived from an EMBL/GenBank/DDBJ whole genome shotgun (WGS) entry which is preliminary data.</text>
</comment>
<evidence type="ECO:0000313" key="3">
    <source>
        <dbReference type="EMBL" id="EQB11878.1"/>
    </source>
</evidence>
<dbReference type="InterPro" id="IPR003777">
    <property type="entry name" value="XdhC_CoxI"/>
</dbReference>
<dbReference type="EMBL" id="ATDP01000106">
    <property type="protein sequence ID" value="EQB11878.1"/>
    <property type="molecule type" value="Genomic_DNA"/>
</dbReference>
<evidence type="ECO:0000259" key="1">
    <source>
        <dbReference type="Pfam" id="PF02625"/>
    </source>
</evidence>
<dbReference type="eggNOG" id="COG1975">
    <property type="taxonomic scope" value="Bacteria"/>
</dbReference>
<feature type="domain" description="XdhC- CoxI" evidence="1">
    <location>
        <begin position="24"/>
        <end position="88"/>
    </location>
</feature>
<dbReference type="InterPro" id="IPR027051">
    <property type="entry name" value="XdhC_Rossmann_dom"/>
</dbReference>
<gene>
    <name evidence="3" type="ORF">RLDS_22380</name>
</gene>
<dbReference type="Pfam" id="PF02625">
    <property type="entry name" value="XdhC_CoxI"/>
    <property type="match status" value="1"/>
</dbReference>
<dbReference type="Gene3D" id="3.40.50.720">
    <property type="entry name" value="NAD(P)-binding Rossmann-like Domain"/>
    <property type="match status" value="1"/>
</dbReference>
<evidence type="ECO:0000259" key="2">
    <source>
        <dbReference type="Pfam" id="PF13478"/>
    </source>
</evidence>
<feature type="domain" description="XdhC Rossmann" evidence="2">
    <location>
        <begin position="165"/>
        <end position="305"/>
    </location>
</feature>
<name>T0HIC7_9SPHN</name>
<organism evidence="3 4">
    <name type="scientific">Sphingobium lactosutens DS20</name>
    <dbReference type="NCBI Taxonomy" id="1331060"/>
    <lineage>
        <taxon>Bacteria</taxon>
        <taxon>Pseudomonadati</taxon>
        <taxon>Pseudomonadota</taxon>
        <taxon>Alphaproteobacteria</taxon>
        <taxon>Sphingomonadales</taxon>
        <taxon>Sphingomonadaceae</taxon>
        <taxon>Sphingobium</taxon>
    </lineage>
</organism>
<protein>
    <submittedName>
        <fullName evidence="3">XdhC/CoxI family protein</fullName>
    </submittedName>
</protein>
<dbReference type="Proteomes" id="UP000015531">
    <property type="component" value="Unassembled WGS sequence"/>
</dbReference>